<dbReference type="Proteomes" id="UP000003676">
    <property type="component" value="Unassembled WGS sequence"/>
</dbReference>
<dbReference type="AlphaFoldDB" id="B6WTJ4"/>
<name>B6WTJ4_9BACT</name>
<dbReference type="HOGENOM" id="CLU_2272863_0_0_7"/>
<feature type="region of interest" description="Disordered" evidence="1">
    <location>
        <begin position="47"/>
        <end position="102"/>
    </location>
</feature>
<gene>
    <name evidence="2" type="ORF">DESPIG_01401</name>
</gene>
<feature type="region of interest" description="Disordered" evidence="1">
    <location>
        <begin position="1"/>
        <end position="26"/>
    </location>
</feature>
<evidence type="ECO:0000256" key="1">
    <source>
        <dbReference type="SAM" id="MobiDB-lite"/>
    </source>
</evidence>
<reference evidence="2 3" key="2">
    <citation type="submission" date="2008-10" db="EMBL/GenBank/DDBJ databases">
        <authorList>
            <person name="Fulton L."/>
            <person name="Clifton S."/>
            <person name="Fulton B."/>
            <person name="Xu J."/>
            <person name="Minx P."/>
            <person name="Pepin K.H."/>
            <person name="Johnson M."/>
            <person name="Bhonagiri V."/>
            <person name="Nash W.E."/>
            <person name="Mardis E.R."/>
            <person name="Wilson R.K."/>
        </authorList>
    </citation>
    <scope>NUCLEOTIDE SEQUENCE [LARGE SCALE GENOMIC DNA]</scope>
    <source>
        <strain evidence="2 3">ATCC 29098</strain>
    </source>
</reference>
<sequence length="102" mass="11129">MNTRSLEQLQRLLTQPSDSEEEPAEGSLLWAAAQLRRIARMLEDMQAGPRQPGDVTPPVPEAFPAAGTCAHGAWRDGTEPPVEGHSPHPHRSLAPEARHVVQ</sequence>
<evidence type="ECO:0000313" key="3">
    <source>
        <dbReference type="Proteomes" id="UP000003676"/>
    </source>
</evidence>
<evidence type="ECO:0000313" key="2">
    <source>
        <dbReference type="EMBL" id="EEB33687.1"/>
    </source>
</evidence>
<accession>B6WTJ4</accession>
<dbReference type="RefSeq" id="WP_006006115.1">
    <property type="nucleotide sequence ID" value="NZ_DS996356.1"/>
</dbReference>
<protein>
    <submittedName>
        <fullName evidence="2">Uncharacterized protein</fullName>
    </submittedName>
</protein>
<dbReference type="EMBL" id="ABXU01000033">
    <property type="protein sequence ID" value="EEB33687.1"/>
    <property type="molecule type" value="Genomic_DNA"/>
</dbReference>
<organism evidence="2 3">
    <name type="scientific">Desulfovibrio piger ATCC 29098</name>
    <dbReference type="NCBI Taxonomy" id="411464"/>
    <lineage>
        <taxon>Bacteria</taxon>
        <taxon>Pseudomonadati</taxon>
        <taxon>Thermodesulfobacteriota</taxon>
        <taxon>Desulfovibrionia</taxon>
        <taxon>Desulfovibrionales</taxon>
        <taxon>Desulfovibrionaceae</taxon>
        <taxon>Desulfovibrio</taxon>
    </lineage>
</organism>
<feature type="compositionally biased region" description="Polar residues" evidence="1">
    <location>
        <begin position="1"/>
        <end position="17"/>
    </location>
</feature>
<comment type="caution">
    <text evidence="2">The sequence shown here is derived from an EMBL/GenBank/DDBJ whole genome shotgun (WGS) entry which is preliminary data.</text>
</comment>
<reference evidence="2 3" key="1">
    <citation type="submission" date="2008-10" db="EMBL/GenBank/DDBJ databases">
        <title>Draft genome sequence of Desulvovibrio piger (ATCC 29098).</title>
        <authorList>
            <person name="Sudarsanam P."/>
            <person name="Ley R."/>
            <person name="Guruge J."/>
            <person name="Turnbaugh P.J."/>
            <person name="Mahowald M."/>
            <person name="Liep D."/>
            <person name="Gordon J."/>
        </authorList>
    </citation>
    <scope>NUCLEOTIDE SEQUENCE [LARGE SCALE GENOMIC DNA]</scope>
    <source>
        <strain evidence="2 3">ATCC 29098</strain>
    </source>
</reference>
<proteinExistence type="predicted"/>